<evidence type="ECO:0000259" key="1">
    <source>
        <dbReference type="Pfam" id="PF00646"/>
    </source>
</evidence>
<dbReference type="OrthoDB" id="3800738at2759"/>
<feature type="domain" description="F-box" evidence="1">
    <location>
        <begin position="23"/>
        <end position="56"/>
    </location>
</feature>
<dbReference type="Proteomes" id="UP000664132">
    <property type="component" value="Unassembled WGS sequence"/>
</dbReference>
<evidence type="ECO:0000313" key="2">
    <source>
        <dbReference type="EMBL" id="KAG4424991.1"/>
    </source>
</evidence>
<keyword evidence="3" id="KW-1185">Reference proteome</keyword>
<proteinExistence type="predicted"/>
<dbReference type="InterPro" id="IPR001810">
    <property type="entry name" value="F-box_dom"/>
</dbReference>
<accession>A0A8H7WHF7</accession>
<dbReference type="CDD" id="cd09917">
    <property type="entry name" value="F-box_SF"/>
    <property type="match status" value="1"/>
</dbReference>
<comment type="caution">
    <text evidence="2">The sequence shown here is derived from an EMBL/GenBank/DDBJ whole genome shotgun (WGS) entry which is preliminary data.</text>
</comment>
<evidence type="ECO:0000313" key="3">
    <source>
        <dbReference type="Proteomes" id="UP000664132"/>
    </source>
</evidence>
<protein>
    <recommendedName>
        <fullName evidence="1">F-box domain-containing protein</fullName>
    </recommendedName>
</protein>
<sequence>MEVTIHLCEKQIKTTAQQVLSTPELLEIILSQLSFCDLLVSAQRVNRSFNAVIGRSQSIRKALFFLPSTKQTDPQPCPLMRASSTTRFVDRRVEDWVELQRDLMKQGKTEYMNEWLDNTGLKPYNCKTASPARKEAMNRVDASWRKMLVIQPPIKEVHIDSGKGWIVSEDWMRMGDLHKNPVTCRHIAVDKNGIGNLRVQHYFSK</sequence>
<dbReference type="Pfam" id="PF00646">
    <property type="entry name" value="F-box"/>
    <property type="match status" value="1"/>
</dbReference>
<dbReference type="AlphaFoldDB" id="A0A8H7WHF7"/>
<dbReference type="EMBL" id="JAFJYH010000015">
    <property type="protein sequence ID" value="KAG4424991.1"/>
    <property type="molecule type" value="Genomic_DNA"/>
</dbReference>
<name>A0A8H7WHF7_9HELO</name>
<reference evidence="2" key="1">
    <citation type="submission" date="2021-02" db="EMBL/GenBank/DDBJ databases">
        <title>Genome sequence Cadophora malorum strain M34.</title>
        <authorList>
            <person name="Stefanovic E."/>
            <person name="Vu D."/>
            <person name="Scully C."/>
            <person name="Dijksterhuis J."/>
            <person name="Roader J."/>
            <person name="Houbraken J."/>
        </authorList>
    </citation>
    <scope>NUCLEOTIDE SEQUENCE</scope>
    <source>
        <strain evidence="2">M34</strain>
    </source>
</reference>
<organism evidence="2 3">
    <name type="scientific">Cadophora malorum</name>
    <dbReference type="NCBI Taxonomy" id="108018"/>
    <lineage>
        <taxon>Eukaryota</taxon>
        <taxon>Fungi</taxon>
        <taxon>Dikarya</taxon>
        <taxon>Ascomycota</taxon>
        <taxon>Pezizomycotina</taxon>
        <taxon>Leotiomycetes</taxon>
        <taxon>Helotiales</taxon>
        <taxon>Ploettnerulaceae</taxon>
        <taxon>Cadophora</taxon>
    </lineage>
</organism>
<gene>
    <name evidence="2" type="ORF">IFR04_001962</name>
</gene>